<dbReference type="RefSeq" id="XP_059599859.1">
    <property type="nucleotide sequence ID" value="XM_059745713.1"/>
</dbReference>
<evidence type="ECO:0000256" key="2">
    <source>
        <dbReference type="ARBA" id="ARBA00022692"/>
    </source>
</evidence>
<evidence type="ECO:0000256" key="5">
    <source>
        <dbReference type="SAM" id="MobiDB-lite"/>
    </source>
</evidence>
<evidence type="ECO:0000313" key="7">
    <source>
        <dbReference type="RefSeq" id="XP_059599859.1"/>
    </source>
</evidence>
<dbReference type="PANTHER" id="PTHR12570:SF85">
    <property type="entry name" value="DUF803 DOMAIN MEMBRANE PROTEIN (AFU_ORTHOLOGUE AFUA_1G15880)"/>
    <property type="match status" value="1"/>
</dbReference>
<evidence type="ECO:0000256" key="6">
    <source>
        <dbReference type="SAM" id="Phobius"/>
    </source>
</evidence>
<dbReference type="KEGG" id="ang:An01g14290"/>
<feature type="transmembrane region" description="Helical" evidence="6">
    <location>
        <begin position="316"/>
        <end position="333"/>
    </location>
</feature>
<feature type="transmembrane region" description="Helical" evidence="6">
    <location>
        <begin position="207"/>
        <end position="232"/>
    </location>
</feature>
<sequence length="471" mass="50590">MLVASAEDNLAGVGHAVAKGRLTGVCPLWTTSTASGSLSLGFMLFRILLPLRVSQNLAFHQPNIAPSPPYLGAVAIVSGLPVIVGARCRMLGSRYIGLILAITSTMAIGTSFVITKKALFYRLSLEQAELTGDDVVAVGEIANFAAYAFAPAILVTPLGHSAVLGSYFLKERLGTLGKLGCAMCLLGSVVIVLHAPPDKPVERIDEILGYALQPGFLIYCLAVAIFSTVMIYRVAPVYGRKNPLIYISICSTVGSVSVMSIKAFGIAVKLTLGGNNQFTQASTYVFMIVTGFCILTQMNYINKALNQFSTSIVNPLYYVTFTTATLCASFILFKGFNTTDAVNTISLLCGFLIIFSGVYLLNLSRHDPDGRQMLNAKLDDEGIPTDGIAGFQTRRSMQSRRSNEPHRRSSSGTYMNGHGDREGLMRAYDVESQAFGLSDLAGDSDGEPGPTYKRSEEVDHSSHQPNKTSAL</sequence>
<evidence type="ECO:0000256" key="1">
    <source>
        <dbReference type="ARBA" id="ARBA00004141"/>
    </source>
</evidence>
<reference evidence="7" key="1">
    <citation type="submission" date="2025-02" db="EMBL/GenBank/DDBJ databases">
        <authorList>
            <consortium name="NCBI Genome Project"/>
        </authorList>
    </citation>
    <scope>NUCLEOTIDE SEQUENCE</scope>
</reference>
<dbReference type="GO" id="GO:0016020">
    <property type="term" value="C:membrane"/>
    <property type="evidence" value="ECO:0007669"/>
    <property type="project" value="UniProtKB-SubCell"/>
</dbReference>
<feature type="region of interest" description="Disordered" evidence="5">
    <location>
        <begin position="385"/>
        <end position="420"/>
    </location>
</feature>
<dbReference type="PANTHER" id="PTHR12570">
    <property type="match status" value="1"/>
</dbReference>
<evidence type="ECO:0000256" key="4">
    <source>
        <dbReference type="ARBA" id="ARBA00023136"/>
    </source>
</evidence>
<dbReference type="VEuPathDB" id="FungiDB:An01g14290"/>
<feature type="transmembrane region" description="Helical" evidence="6">
    <location>
        <begin position="345"/>
        <end position="363"/>
    </location>
</feature>
<dbReference type="Pfam" id="PF05653">
    <property type="entry name" value="Mg_trans_NIPA"/>
    <property type="match status" value="1"/>
</dbReference>
<evidence type="ECO:0000256" key="3">
    <source>
        <dbReference type="ARBA" id="ARBA00022989"/>
    </source>
</evidence>
<feature type="transmembrane region" description="Helical" evidence="6">
    <location>
        <begin position="278"/>
        <end position="295"/>
    </location>
</feature>
<gene>
    <name evidence="7" type="ORF">An01g14290</name>
</gene>
<keyword evidence="4 6" id="KW-0472">Membrane</keyword>
<dbReference type="AlphaFoldDB" id="A0AAJ8BLI6"/>
<keyword evidence="3 6" id="KW-1133">Transmembrane helix</keyword>
<feature type="transmembrane region" description="Helical" evidence="6">
    <location>
        <begin position="28"/>
        <end position="49"/>
    </location>
</feature>
<dbReference type="GeneID" id="4977743"/>
<proteinExistence type="predicted"/>
<evidence type="ECO:0008006" key="8">
    <source>
        <dbReference type="Google" id="ProtNLM"/>
    </source>
</evidence>
<name>A0AAJ8BLI6_ASPNG</name>
<protein>
    <recommendedName>
        <fullName evidence="8">DUF803 domain membrane protein</fullName>
    </recommendedName>
</protein>
<feature type="transmembrane region" description="Helical" evidence="6">
    <location>
        <begin position="95"/>
        <end position="114"/>
    </location>
</feature>
<feature type="compositionally biased region" description="Basic and acidic residues" evidence="5">
    <location>
        <begin position="453"/>
        <end position="462"/>
    </location>
</feature>
<feature type="region of interest" description="Disordered" evidence="5">
    <location>
        <begin position="437"/>
        <end position="471"/>
    </location>
</feature>
<keyword evidence="2 6" id="KW-0812">Transmembrane</keyword>
<reference evidence="7" key="2">
    <citation type="submission" date="2025-08" db="UniProtKB">
        <authorList>
            <consortium name="RefSeq"/>
        </authorList>
    </citation>
    <scope>IDENTIFICATION</scope>
</reference>
<accession>A0AAJ8BLI6</accession>
<feature type="transmembrane region" description="Helical" evidence="6">
    <location>
        <begin position="244"/>
        <end position="266"/>
    </location>
</feature>
<comment type="subcellular location">
    <subcellularLocation>
        <location evidence="1">Membrane</location>
        <topology evidence="1">Multi-pass membrane protein</topology>
    </subcellularLocation>
</comment>
<feature type="transmembrane region" description="Helical" evidence="6">
    <location>
        <begin position="144"/>
        <end position="169"/>
    </location>
</feature>
<dbReference type="InterPro" id="IPR008521">
    <property type="entry name" value="Mg_trans_NIPA"/>
</dbReference>
<feature type="transmembrane region" description="Helical" evidence="6">
    <location>
        <begin position="69"/>
        <end position="88"/>
    </location>
</feature>
<organism evidence="7">
    <name type="scientific">Aspergillus niger</name>
    <dbReference type="NCBI Taxonomy" id="5061"/>
    <lineage>
        <taxon>Eukaryota</taxon>
        <taxon>Fungi</taxon>
        <taxon>Dikarya</taxon>
        <taxon>Ascomycota</taxon>
        <taxon>Pezizomycotina</taxon>
        <taxon>Eurotiomycetes</taxon>
        <taxon>Eurotiomycetidae</taxon>
        <taxon>Eurotiales</taxon>
        <taxon>Aspergillaceae</taxon>
        <taxon>Aspergillus</taxon>
        <taxon>Aspergillus subgen. Circumdati</taxon>
    </lineage>
</organism>
<feature type="transmembrane region" description="Helical" evidence="6">
    <location>
        <begin position="176"/>
        <end position="195"/>
    </location>
</feature>